<dbReference type="CDD" id="cd11289">
    <property type="entry name" value="gelsolin_S2_like"/>
    <property type="match status" value="1"/>
</dbReference>
<evidence type="ECO:0000313" key="7">
    <source>
        <dbReference type="Proteomes" id="UP000054408"/>
    </source>
</evidence>
<dbReference type="SMART" id="SM00153">
    <property type="entry name" value="VHP"/>
    <property type="match status" value="1"/>
</dbReference>
<dbReference type="FunFam" id="3.40.20.10:FF:000005">
    <property type="entry name" value="Gelsolin"/>
    <property type="match status" value="1"/>
</dbReference>
<dbReference type="SMART" id="SM00262">
    <property type="entry name" value="GEL"/>
    <property type="match status" value="6"/>
</dbReference>
<dbReference type="PANTHER" id="PTHR11977:SF51">
    <property type="entry name" value="PROTEIN FLIGHTLESS-1 HOMOLOG"/>
    <property type="match status" value="1"/>
</dbReference>
<dbReference type="InterPro" id="IPR007123">
    <property type="entry name" value="Gelsolin-like_dom"/>
</dbReference>
<dbReference type="PANTHER" id="PTHR11977">
    <property type="entry name" value="VILLIN"/>
    <property type="match status" value="1"/>
</dbReference>
<dbReference type="Gene3D" id="3.40.20.10">
    <property type="entry name" value="Severin"/>
    <property type="match status" value="6"/>
</dbReference>
<feature type="domain" description="HP" evidence="5">
    <location>
        <begin position="730"/>
        <end position="804"/>
    </location>
</feature>
<dbReference type="InterPro" id="IPR029006">
    <property type="entry name" value="ADF-H/Gelsolin-like_dom_sf"/>
</dbReference>
<dbReference type="GO" id="GO:0051016">
    <property type="term" value="P:barbed-end actin filament capping"/>
    <property type="evidence" value="ECO:0007669"/>
    <property type="project" value="TreeGrafter"/>
</dbReference>
<dbReference type="InterPro" id="IPR036886">
    <property type="entry name" value="Villin_headpiece_dom_sf"/>
</dbReference>
<dbReference type="SUPFAM" id="SSF55753">
    <property type="entry name" value="Actin depolymerizing proteins"/>
    <property type="match status" value="6"/>
</dbReference>
<dbReference type="OMA" id="GHESTDF"/>
<dbReference type="CDD" id="cd11293">
    <property type="entry name" value="gelsolin_S4_like"/>
    <property type="match status" value="1"/>
</dbReference>
<dbReference type="CDD" id="cd11291">
    <property type="entry name" value="gelsolin_S6_like"/>
    <property type="match status" value="1"/>
</dbReference>
<evidence type="ECO:0000256" key="1">
    <source>
        <dbReference type="ARBA" id="ARBA00008418"/>
    </source>
</evidence>
<dbReference type="STRING" id="461836.A0A0L0D9G1"/>
<dbReference type="GO" id="GO:0015629">
    <property type="term" value="C:actin cytoskeleton"/>
    <property type="evidence" value="ECO:0007669"/>
    <property type="project" value="TreeGrafter"/>
</dbReference>
<evidence type="ECO:0000256" key="4">
    <source>
        <dbReference type="ARBA" id="ARBA00023203"/>
    </source>
</evidence>
<dbReference type="Pfam" id="PF00626">
    <property type="entry name" value="Gelsolin"/>
    <property type="match status" value="6"/>
</dbReference>
<dbReference type="AlphaFoldDB" id="A0A0L0D9G1"/>
<dbReference type="GO" id="GO:0005546">
    <property type="term" value="F:phosphatidylinositol-4,5-bisphosphate binding"/>
    <property type="evidence" value="ECO:0007669"/>
    <property type="project" value="TreeGrafter"/>
</dbReference>
<dbReference type="GO" id="GO:0005737">
    <property type="term" value="C:cytoplasm"/>
    <property type="evidence" value="ECO:0007669"/>
    <property type="project" value="TreeGrafter"/>
</dbReference>
<dbReference type="InterPro" id="IPR003128">
    <property type="entry name" value="Villin_headpiece"/>
</dbReference>
<dbReference type="CDD" id="cd11290">
    <property type="entry name" value="gelsolin_S1_like"/>
    <property type="match status" value="1"/>
</dbReference>
<dbReference type="CDD" id="cd11292">
    <property type="entry name" value="gelsolin_S3_like"/>
    <property type="match status" value="1"/>
</dbReference>
<dbReference type="CDD" id="cd11288">
    <property type="entry name" value="gelsolin_S5_like"/>
    <property type="match status" value="1"/>
</dbReference>
<dbReference type="OrthoDB" id="6375767at2759"/>
<keyword evidence="4" id="KW-0009">Actin-binding</keyword>
<keyword evidence="7" id="KW-1185">Reference proteome</keyword>
<organism evidence="6 7">
    <name type="scientific">Thecamonas trahens ATCC 50062</name>
    <dbReference type="NCBI Taxonomy" id="461836"/>
    <lineage>
        <taxon>Eukaryota</taxon>
        <taxon>Apusozoa</taxon>
        <taxon>Apusomonadida</taxon>
        <taxon>Apusomonadidae</taxon>
        <taxon>Thecamonas</taxon>
    </lineage>
</organism>
<dbReference type="Gene3D" id="1.10.950.10">
    <property type="entry name" value="Villin headpiece domain"/>
    <property type="match status" value="1"/>
</dbReference>
<evidence type="ECO:0000259" key="5">
    <source>
        <dbReference type="PROSITE" id="PS51089"/>
    </source>
</evidence>
<protein>
    <submittedName>
        <fullName evidence="6">Villin-1</fullName>
    </submittedName>
</protein>
<keyword evidence="2" id="KW-0117">Actin capping</keyword>
<gene>
    <name evidence="6" type="ORF">AMSG_04625</name>
</gene>
<dbReference type="eggNOG" id="KOG0443">
    <property type="taxonomic scope" value="Eukaryota"/>
</dbReference>
<name>A0A0L0D9G1_THETB</name>
<dbReference type="GO" id="GO:0051015">
    <property type="term" value="F:actin filament binding"/>
    <property type="evidence" value="ECO:0007669"/>
    <property type="project" value="InterPro"/>
</dbReference>
<dbReference type="Proteomes" id="UP000054408">
    <property type="component" value="Unassembled WGS sequence"/>
</dbReference>
<reference evidence="6 7" key="1">
    <citation type="submission" date="2010-05" db="EMBL/GenBank/DDBJ databases">
        <title>The Genome Sequence of Thecamonas trahens ATCC 50062.</title>
        <authorList>
            <consortium name="The Broad Institute Genome Sequencing Platform"/>
            <person name="Russ C."/>
            <person name="Cuomo C."/>
            <person name="Shea T."/>
            <person name="Young S.K."/>
            <person name="Zeng Q."/>
            <person name="Koehrsen M."/>
            <person name="Haas B."/>
            <person name="Borodovsky M."/>
            <person name="Guigo R."/>
            <person name="Alvarado L."/>
            <person name="Berlin A."/>
            <person name="Bochicchio J."/>
            <person name="Borenstein D."/>
            <person name="Chapman S."/>
            <person name="Chen Z."/>
            <person name="Freedman E."/>
            <person name="Gellesch M."/>
            <person name="Goldberg J."/>
            <person name="Griggs A."/>
            <person name="Gujja S."/>
            <person name="Heilman E."/>
            <person name="Heiman D."/>
            <person name="Hepburn T."/>
            <person name="Howarth C."/>
            <person name="Jen D."/>
            <person name="Larson L."/>
            <person name="Mehta T."/>
            <person name="Park D."/>
            <person name="Pearson M."/>
            <person name="Roberts A."/>
            <person name="Saif S."/>
            <person name="Shenoy N."/>
            <person name="Sisk P."/>
            <person name="Stolte C."/>
            <person name="Sykes S."/>
            <person name="Thomson T."/>
            <person name="Walk T."/>
            <person name="White J."/>
            <person name="Yandava C."/>
            <person name="Burger G."/>
            <person name="Gray M.W."/>
            <person name="Holland P.W.H."/>
            <person name="King N."/>
            <person name="Lang F.B.F."/>
            <person name="Roger A.J."/>
            <person name="Ruiz-Trillo I."/>
            <person name="Lander E."/>
            <person name="Nusbaum C."/>
        </authorList>
    </citation>
    <scope>NUCLEOTIDE SEQUENCE [LARGE SCALE GENOMIC DNA]</scope>
    <source>
        <strain evidence="6 7">ATCC 50062</strain>
    </source>
</reference>
<dbReference type="SUPFAM" id="SSF47050">
    <property type="entry name" value="VHP, Villin headpiece domain"/>
    <property type="match status" value="1"/>
</dbReference>
<dbReference type="FunFam" id="3.40.20.10:FF:000001">
    <property type="entry name" value="Gelsolin"/>
    <property type="match status" value="1"/>
</dbReference>
<dbReference type="GO" id="GO:0008154">
    <property type="term" value="P:actin polymerization or depolymerization"/>
    <property type="evidence" value="ECO:0007669"/>
    <property type="project" value="TreeGrafter"/>
</dbReference>
<proteinExistence type="inferred from homology"/>
<keyword evidence="3" id="KW-0677">Repeat</keyword>
<evidence type="ECO:0000256" key="2">
    <source>
        <dbReference type="ARBA" id="ARBA00022467"/>
    </source>
</evidence>
<dbReference type="InterPro" id="IPR007122">
    <property type="entry name" value="Villin/Gelsolin"/>
</dbReference>
<dbReference type="EMBL" id="GL349452">
    <property type="protein sequence ID" value="KNC48880.1"/>
    <property type="molecule type" value="Genomic_DNA"/>
</dbReference>
<dbReference type="GeneID" id="25564162"/>
<accession>A0A0L0D9G1</accession>
<dbReference type="GO" id="GO:0051014">
    <property type="term" value="P:actin filament severing"/>
    <property type="evidence" value="ECO:0007669"/>
    <property type="project" value="TreeGrafter"/>
</dbReference>
<evidence type="ECO:0000256" key="3">
    <source>
        <dbReference type="ARBA" id="ARBA00022737"/>
    </source>
</evidence>
<dbReference type="PROSITE" id="PS51089">
    <property type="entry name" value="HP"/>
    <property type="match status" value="1"/>
</dbReference>
<comment type="similarity">
    <text evidence="1">Belongs to the villin/gelsolin family.</text>
</comment>
<evidence type="ECO:0000313" key="6">
    <source>
        <dbReference type="EMBL" id="KNC48880.1"/>
    </source>
</evidence>
<dbReference type="RefSeq" id="XP_013758300.1">
    <property type="nucleotide sequence ID" value="XM_013902846.1"/>
</dbReference>
<dbReference type="Pfam" id="PF02209">
    <property type="entry name" value="VHP"/>
    <property type="match status" value="1"/>
</dbReference>
<dbReference type="PRINTS" id="PR00597">
    <property type="entry name" value="GELSOLIN"/>
</dbReference>
<sequence length="804" mass="87596">MSYPSTPGQSAGLEIWRVENMRPVPWPKEKYGTLYSGDAYVVLHTKEGRGGRQSFDAYFWLGSESSTDERGGAALLTVELDDLLEGRAVQHREVEGHESTLFLSLFKDGLRYMSGGIESGFRAVKPDEYEPRLLHIKGKRYVRAVPVELSWRSLNEGDVFVLDHGLTIFQFNGAQSSRRERGRAMELTVRIRDSERGARARIVLVDSRNSHDVLQADLDEFWSLLGGPVPAGEAIAAGDDDDAAFEDATGSATVLYRVSDASGEMSVVEVGRPPLSKAMLDTEDAFVLDCGAELFVWVGSGATKAERRDSMAIAENFLTTNSRPLHTPITRVVERGETTLFKAKFADWFAAERAALTAAKEAAASESAAASATAQPEVDVEALRAAAREYEEKTIDDGSGTVTVYRIEDFELVRVDPQLHGQFFAGDSYVVQYAYRNGNRDEELLYIYQGRDSTADERGAAALQARNLDAQSKVPASQVRIVQGKETFHFLSLFPSGVVIRSGGAASGFGNVNETDAYDPPDAIQLFHVRGSRAENVRAVQVEPLAASLNANDAFVLDAPGHQFVWLGGGASLAERAMASAVAKTVSRVPRDSVVVEEGAEPQAFWDALGGKGEYASYAHLVEVPVEPRLFWCSNATGSFRVEEVPNFAQEDLLGDDVYVLDTFVEVFVWVGAGANAEERSKAAQLAVDYVDSADDGRDSANVPILVIQAGHEPPLFTCHFHAWDASAAASLSAAYDDAGLAQMAGVGRVVLRKRPPPAGCDPCRLQDYLSAAEFAEVFGMDREAFDTLPGWRQTKLRKAKKLF</sequence>